<dbReference type="EMBL" id="JBJKFK010001919">
    <property type="protein sequence ID" value="KAL3311997.1"/>
    <property type="molecule type" value="Genomic_DNA"/>
</dbReference>
<feature type="domain" description="Trematode PH-like" evidence="1">
    <location>
        <begin position="24"/>
        <end position="151"/>
    </location>
</feature>
<organism evidence="2 3">
    <name type="scientific">Cichlidogyrus casuarinus</name>
    <dbReference type="NCBI Taxonomy" id="1844966"/>
    <lineage>
        <taxon>Eukaryota</taxon>
        <taxon>Metazoa</taxon>
        <taxon>Spiralia</taxon>
        <taxon>Lophotrochozoa</taxon>
        <taxon>Platyhelminthes</taxon>
        <taxon>Monogenea</taxon>
        <taxon>Monopisthocotylea</taxon>
        <taxon>Dactylogyridea</taxon>
        <taxon>Ancyrocephalidae</taxon>
        <taxon>Cichlidogyrus</taxon>
    </lineage>
</organism>
<evidence type="ECO:0000313" key="2">
    <source>
        <dbReference type="EMBL" id="KAL3311997.1"/>
    </source>
</evidence>
<comment type="caution">
    <text evidence="2">The sequence shown here is derived from an EMBL/GenBank/DDBJ whole genome shotgun (WGS) entry which is preliminary data.</text>
</comment>
<gene>
    <name evidence="2" type="ORF">Ciccas_009415</name>
</gene>
<name>A0ABD2PYU6_9PLAT</name>
<dbReference type="Proteomes" id="UP001626550">
    <property type="component" value="Unassembled WGS sequence"/>
</dbReference>
<dbReference type="Pfam" id="PF25356">
    <property type="entry name" value="PH_trem"/>
    <property type="match status" value="1"/>
</dbReference>
<keyword evidence="3" id="KW-1185">Reference proteome</keyword>
<reference evidence="2 3" key="1">
    <citation type="submission" date="2024-11" db="EMBL/GenBank/DDBJ databases">
        <title>Adaptive evolution of stress response genes in parasites aligns with host niche diversity.</title>
        <authorList>
            <person name="Hahn C."/>
            <person name="Resl P."/>
        </authorList>
    </citation>
    <scope>NUCLEOTIDE SEQUENCE [LARGE SCALE GENOMIC DNA]</scope>
    <source>
        <strain evidence="2">EGGRZ-B1_66</strain>
        <tissue evidence="2">Body</tissue>
    </source>
</reference>
<protein>
    <recommendedName>
        <fullName evidence="1">Trematode PH-like domain-containing protein</fullName>
    </recommendedName>
</protein>
<evidence type="ECO:0000259" key="1">
    <source>
        <dbReference type="Pfam" id="PF25356"/>
    </source>
</evidence>
<dbReference type="InterPro" id="IPR057376">
    <property type="entry name" value="PH_trem"/>
</dbReference>
<evidence type="ECO:0000313" key="3">
    <source>
        <dbReference type="Proteomes" id="UP001626550"/>
    </source>
</evidence>
<dbReference type="AlphaFoldDB" id="A0ABD2PYU6"/>
<feature type="non-terminal residue" evidence="2">
    <location>
        <position position="152"/>
    </location>
</feature>
<sequence>MRRKSAPPDASRVQLRQQIDTNLEKVFLEITVRLMQFIPLAQNEDFSLEHAQAFMEKAEKQKRNCKPIKTKLRALSTGLYIEHGSWWPEDGKAHFISYAQIRKYITFKSKLQVLLLGIIHYDERRRAFMYIVTKGPIDTKSLCKVIESADRQ</sequence>
<accession>A0ABD2PYU6</accession>
<proteinExistence type="predicted"/>